<feature type="domain" description="ATP-grasp" evidence="2">
    <location>
        <begin position="64"/>
        <end position="259"/>
    </location>
</feature>
<keyword evidence="4" id="KW-1185">Reference proteome</keyword>
<dbReference type="InterPro" id="IPR011761">
    <property type="entry name" value="ATP-grasp"/>
</dbReference>
<dbReference type="PROSITE" id="PS50975">
    <property type="entry name" value="ATP_GRASP"/>
    <property type="match status" value="1"/>
</dbReference>
<reference evidence="3 4" key="1">
    <citation type="submission" date="2017-06" db="EMBL/GenBank/DDBJ databases">
        <title>Complete genome sequence of Paenibacillus donghaensis KCTC 13049T isolated from East Sea sediment, South Korea.</title>
        <authorList>
            <person name="Jung B.K."/>
            <person name="Hong S.-J."/>
            <person name="Shin J.-H."/>
        </authorList>
    </citation>
    <scope>NUCLEOTIDE SEQUENCE [LARGE SCALE GENOMIC DNA]</scope>
    <source>
        <strain evidence="3 4">KCTC 13049</strain>
    </source>
</reference>
<name>A0A2Z2KXX6_9BACL</name>
<protein>
    <recommendedName>
        <fullName evidence="2">ATP-grasp domain-containing protein</fullName>
    </recommendedName>
</protein>
<dbReference type="GO" id="GO:0009432">
    <property type="term" value="P:SOS response"/>
    <property type="evidence" value="ECO:0007669"/>
    <property type="project" value="TreeGrafter"/>
</dbReference>
<dbReference type="Pfam" id="PF08443">
    <property type="entry name" value="RimK"/>
    <property type="match status" value="1"/>
</dbReference>
<dbReference type="EMBL" id="CP021780">
    <property type="protein sequence ID" value="ASA25188.1"/>
    <property type="molecule type" value="Genomic_DNA"/>
</dbReference>
<gene>
    <name evidence="3" type="ORF">B9T62_33330</name>
</gene>
<dbReference type="GO" id="GO:0005737">
    <property type="term" value="C:cytoplasm"/>
    <property type="evidence" value="ECO:0007669"/>
    <property type="project" value="TreeGrafter"/>
</dbReference>
<dbReference type="OrthoDB" id="8136469at2"/>
<dbReference type="KEGG" id="pdh:B9T62_33330"/>
<dbReference type="SUPFAM" id="SSF56059">
    <property type="entry name" value="Glutathione synthetase ATP-binding domain-like"/>
    <property type="match status" value="1"/>
</dbReference>
<dbReference type="InterPro" id="IPR013651">
    <property type="entry name" value="ATP-grasp_RimK-type"/>
</dbReference>
<keyword evidence="1" id="KW-0547">Nucleotide-binding</keyword>
<dbReference type="PANTHER" id="PTHR21621">
    <property type="entry name" value="RIBOSOMAL PROTEIN S6 MODIFICATION PROTEIN"/>
    <property type="match status" value="1"/>
</dbReference>
<dbReference type="Gene3D" id="3.30.470.20">
    <property type="entry name" value="ATP-grasp fold, B domain"/>
    <property type="match status" value="1"/>
</dbReference>
<sequence>MTGRPYLSMIQRSVEAEGITFEAITPDYVYRVSCGGQSFVMVDAETGLNNSASAMLALSKSLTYDVLHAAGVPAVEHRYLANPNSRFSRSDDYQVAESCFRSFGQQVVLKQDDGAQGRHVYRIHTLAELTNTLDSLFALQLNAAVGPYYEAELEYRIVTFNHEARVILGKRRGASWKHNLINGAVAVVIEDEAKHKALAELAAQASRAMGLAFCSIDILETGQGLLVIEVNPKVMLDEYCKQNPQRIPELAALYREVLLQRFGQLGGL</sequence>
<dbReference type="GO" id="GO:0018169">
    <property type="term" value="F:ribosomal S6-glutamic acid ligase activity"/>
    <property type="evidence" value="ECO:0007669"/>
    <property type="project" value="TreeGrafter"/>
</dbReference>
<keyword evidence="1" id="KW-0067">ATP-binding</keyword>
<dbReference type="PANTHER" id="PTHR21621:SF0">
    <property type="entry name" value="BETA-CITRYLGLUTAMATE SYNTHASE B-RELATED"/>
    <property type="match status" value="1"/>
</dbReference>
<organism evidence="3 4">
    <name type="scientific">Paenibacillus donghaensis</name>
    <dbReference type="NCBI Taxonomy" id="414771"/>
    <lineage>
        <taxon>Bacteria</taxon>
        <taxon>Bacillati</taxon>
        <taxon>Bacillota</taxon>
        <taxon>Bacilli</taxon>
        <taxon>Bacillales</taxon>
        <taxon>Paenibacillaceae</taxon>
        <taxon>Paenibacillus</taxon>
    </lineage>
</organism>
<evidence type="ECO:0000313" key="4">
    <source>
        <dbReference type="Proteomes" id="UP000249890"/>
    </source>
</evidence>
<dbReference type="Proteomes" id="UP000249890">
    <property type="component" value="Chromosome"/>
</dbReference>
<dbReference type="AlphaFoldDB" id="A0A2Z2KXX6"/>
<accession>A0A2Z2KXX6</accession>
<evidence type="ECO:0000259" key="2">
    <source>
        <dbReference type="PROSITE" id="PS50975"/>
    </source>
</evidence>
<dbReference type="GO" id="GO:0005524">
    <property type="term" value="F:ATP binding"/>
    <property type="evidence" value="ECO:0007669"/>
    <property type="project" value="UniProtKB-UniRule"/>
</dbReference>
<dbReference type="RefSeq" id="WP_087919153.1">
    <property type="nucleotide sequence ID" value="NZ_CP021780.1"/>
</dbReference>
<evidence type="ECO:0000313" key="3">
    <source>
        <dbReference type="EMBL" id="ASA25188.1"/>
    </source>
</evidence>
<proteinExistence type="predicted"/>
<evidence type="ECO:0000256" key="1">
    <source>
        <dbReference type="PROSITE-ProRule" id="PRU00409"/>
    </source>
</evidence>
<dbReference type="GO" id="GO:0046872">
    <property type="term" value="F:metal ion binding"/>
    <property type="evidence" value="ECO:0007669"/>
    <property type="project" value="InterPro"/>
</dbReference>